<feature type="domain" description="NAD(P)-binding" evidence="1">
    <location>
        <begin position="6"/>
        <end position="183"/>
    </location>
</feature>
<dbReference type="Gene3D" id="3.40.50.720">
    <property type="entry name" value="NAD(P)-binding Rossmann-like Domain"/>
    <property type="match status" value="1"/>
</dbReference>
<evidence type="ECO:0000259" key="1">
    <source>
        <dbReference type="Pfam" id="PF13460"/>
    </source>
</evidence>
<sequence>MFAITGATGQLGRLTITSMIERQPQSRVVALARDPARAANLAASGVEVRAFDYDAPDALADALAGIDRLLLISSDDVARRTDQHRAVIKAATTVGVGFIAYTSVLHADTNPLSVAPSHRATEAMLRDSGIPHAILRNGWYSENYLIGADAAIAQGTLLGSTGTGRISGAARADYAEAAAAVLAAGAAASGVYELAGDEAFTLSDVAAALAEVSGRPVVYCDLSEANYAQALEQGGVPAAFAATLAGFSAGAAGGILADDSRALSRLIGRPTMPLREVVRRALASVAA</sequence>
<dbReference type="Pfam" id="PF13460">
    <property type="entry name" value="NAD_binding_10"/>
    <property type="match status" value="1"/>
</dbReference>
<protein>
    <submittedName>
        <fullName evidence="2">NAD(P)H-binding protein</fullName>
    </submittedName>
</protein>
<dbReference type="InterPro" id="IPR052718">
    <property type="entry name" value="NmrA-type_oxidoreductase"/>
</dbReference>
<proteinExistence type="predicted"/>
<dbReference type="PANTHER" id="PTHR47129:SF1">
    <property type="entry name" value="NMRA-LIKE DOMAIN-CONTAINING PROTEIN"/>
    <property type="match status" value="1"/>
</dbReference>
<evidence type="ECO:0000313" key="2">
    <source>
        <dbReference type="EMBL" id="USI72532.1"/>
    </source>
</evidence>
<gene>
    <name evidence="2" type="ORF">LHA26_14770</name>
</gene>
<dbReference type="Gene3D" id="3.90.25.10">
    <property type="entry name" value="UDP-galactose 4-epimerase, domain 1"/>
    <property type="match status" value="1"/>
</dbReference>
<dbReference type="PANTHER" id="PTHR47129">
    <property type="entry name" value="QUINONE OXIDOREDUCTASE 2"/>
    <property type="match status" value="1"/>
</dbReference>
<keyword evidence="3" id="KW-1185">Reference proteome</keyword>
<name>A0ABY4X6I5_9SPHN</name>
<reference evidence="2" key="1">
    <citation type="journal article" date="2022" name="Toxins">
        <title>Genomic Analysis of Sphingopyxis sp. USTB-05 for Biodegrading Cyanobacterial Hepatotoxins.</title>
        <authorList>
            <person name="Liu C."/>
            <person name="Xu Q."/>
            <person name="Zhao Z."/>
            <person name="Zhang H."/>
            <person name="Liu X."/>
            <person name="Yin C."/>
            <person name="Liu Y."/>
            <person name="Yan H."/>
        </authorList>
    </citation>
    <scope>NUCLEOTIDE SEQUENCE</scope>
    <source>
        <strain evidence="2">NBD5</strain>
    </source>
</reference>
<dbReference type="InterPro" id="IPR036291">
    <property type="entry name" value="NAD(P)-bd_dom_sf"/>
</dbReference>
<dbReference type="SUPFAM" id="SSF51735">
    <property type="entry name" value="NAD(P)-binding Rossmann-fold domains"/>
    <property type="match status" value="1"/>
</dbReference>
<organism evidence="2 3">
    <name type="scientific">Sphingomonas morindae</name>
    <dbReference type="NCBI Taxonomy" id="1541170"/>
    <lineage>
        <taxon>Bacteria</taxon>
        <taxon>Pseudomonadati</taxon>
        <taxon>Pseudomonadota</taxon>
        <taxon>Alphaproteobacteria</taxon>
        <taxon>Sphingomonadales</taxon>
        <taxon>Sphingomonadaceae</taxon>
        <taxon>Sphingomonas</taxon>
    </lineage>
</organism>
<dbReference type="InterPro" id="IPR016040">
    <property type="entry name" value="NAD(P)-bd_dom"/>
</dbReference>
<dbReference type="EMBL" id="CP084930">
    <property type="protein sequence ID" value="USI72532.1"/>
    <property type="molecule type" value="Genomic_DNA"/>
</dbReference>
<evidence type="ECO:0000313" key="3">
    <source>
        <dbReference type="Proteomes" id="UP001056937"/>
    </source>
</evidence>
<dbReference type="RefSeq" id="WP_252166338.1">
    <property type="nucleotide sequence ID" value="NZ_CP084930.1"/>
</dbReference>
<dbReference type="Proteomes" id="UP001056937">
    <property type="component" value="Chromosome 1"/>
</dbReference>
<accession>A0ABY4X6I5</accession>